<proteinExistence type="predicted"/>
<organism evidence="3 4">
    <name type="scientific">Steroidobacter flavus</name>
    <dbReference type="NCBI Taxonomy" id="1842136"/>
    <lineage>
        <taxon>Bacteria</taxon>
        <taxon>Pseudomonadati</taxon>
        <taxon>Pseudomonadota</taxon>
        <taxon>Gammaproteobacteria</taxon>
        <taxon>Steroidobacterales</taxon>
        <taxon>Steroidobacteraceae</taxon>
        <taxon>Steroidobacter</taxon>
    </lineage>
</organism>
<evidence type="ECO:0000256" key="2">
    <source>
        <dbReference type="SAM" id="SignalP"/>
    </source>
</evidence>
<keyword evidence="2" id="KW-0732">Signal</keyword>
<evidence type="ECO:0000313" key="3">
    <source>
        <dbReference type="EMBL" id="MFC4314141.1"/>
    </source>
</evidence>
<comment type="caution">
    <text evidence="3">The sequence shown here is derived from an EMBL/GenBank/DDBJ whole genome shotgun (WGS) entry which is preliminary data.</text>
</comment>
<sequence>MRTTFGQTSAFRITTYALTLGALWLSSPAALAARRPCDCDNLEQVEEHIAQQEFLRKLFQQWEEYMPTSLNTPEDVRQRALTLFHLTFYGVPTEVPQGTGSGAGAAYGTLLDPDEHCPLVKYLYDEKGNAIIRETQRSREEHRNPPQLEQAWERITEREYPSRECAALVRFTLAHERHHQHTCQSPSTPKSNWENARFFVKNDREAYEAGLDILYAERDRLKRQCEKHPPRDGRWRGTLKYAYVYHTFNSEILEKGSNNVYLDATGESQRGERRTVRARASIDAPSGGGNIKLPYRASRQEAWFNKILWEMPGECGWYKKTNWKFDAGNEMRSEANISGTADGELRIDETSGTLTIEYDVPQMPEGTHTRHDWTKPEGTCGERTDRKSDTTQGRVQTMPGVSVSMKVTIDPKHPNDVDVVRIETDGTGKGQHYWALQLHRQPAE</sequence>
<protein>
    <recommendedName>
        <fullName evidence="5">Secreted protein</fullName>
    </recommendedName>
</protein>
<gene>
    <name evidence="3" type="ORF">ACFPN2_34020</name>
</gene>
<feature type="signal peptide" evidence="2">
    <location>
        <begin position="1"/>
        <end position="32"/>
    </location>
</feature>
<dbReference type="Proteomes" id="UP001595904">
    <property type="component" value="Unassembled WGS sequence"/>
</dbReference>
<feature type="chain" id="PRO_5045456211" description="Secreted protein" evidence="2">
    <location>
        <begin position="33"/>
        <end position="444"/>
    </location>
</feature>
<name>A0ABV8T2Y9_9GAMM</name>
<dbReference type="EMBL" id="JBHSDU010000015">
    <property type="protein sequence ID" value="MFC4314141.1"/>
    <property type="molecule type" value="Genomic_DNA"/>
</dbReference>
<feature type="compositionally biased region" description="Basic and acidic residues" evidence="1">
    <location>
        <begin position="367"/>
        <end position="389"/>
    </location>
</feature>
<keyword evidence="4" id="KW-1185">Reference proteome</keyword>
<dbReference type="RefSeq" id="WP_380605079.1">
    <property type="nucleotide sequence ID" value="NZ_JBHSDU010000015.1"/>
</dbReference>
<reference evidence="4" key="1">
    <citation type="journal article" date="2019" name="Int. J. Syst. Evol. Microbiol.">
        <title>The Global Catalogue of Microorganisms (GCM) 10K type strain sequencing project: providing services to taxonomists for standard genome sequencing and annotation.</title>
        <authorList>
            <consortium name="The Broad Institute Genomics Platform"/>
            <consortium name="The Broad Institute Genome Sequencing Center for Infectious Disease"/>
            <person name="Wu L."/>
            <person name="Ma J."/>
        </authorList>
    </citation>
    <scope>NUCLEOTIDE SEQUENCE [LARGE SCALE GENOMIC DNA]</scope>
    <source>
        <strain evidence="4">CGMCC 1.10759</strain>
    </source>
</reference>
<accession>A0ABV8T2Y9</accession>
<evidence type="ECO:0008006" key="5">
    <source>
        <dbReference type="Google" id="ProtNLM"/>
    </source>
</evidence>
<evidence type="ECO:0000256" key="1">
    <source>
        <dbReference type="SAM" id="MobiDB-lite"/>
    </source>
</evidence>
<evidence type="ECO:0000313" key="4">
    <source>
        <dbReference type="Proteomes" id="UP001595904"/>
    </source>
</evidence>
<feature type="region of interest" description="Disordered" evidence="1">
    <location>
        <begin position="363"/>
        <end position="394"/>
    </location>
</feature>